<evidence type="ECO:0000313" key="2">
    <source>
        <dbReference type="EMBL" id="KAJ1136820.1"/>
    </source>
</evidence>
<name>A0AAV7QF49_PLEWA</name>
<accession>A0AAV7QF49</accession>
<proteinExistence type="predicted"/>
<dbReference type="EMBL" id="JANPWB010000010">
    <property type="protein sequence ID" value="KAJ1136820.1"/>
    <property type="molecule type" value="Genomic_DNA"/>
</dbReference>
<feature type="region of interest" description="Disordered" evidence="1">
    <location>
        <begin position="79"/>
        <end position="101"/>
    </location>
</feature>
<organism evidence="2 3">
    <name type="scientific">Pleurodeles waltl</name>
    <name type="common">Iberian ribbed newt</name>
    <dbReference type="NCBI Taxonomy" id="8319"/>
    <lineage>
        <taxon>Eukaryota</taxon>
        <taxon>Metazoa</taxon>
        <taxon>Chordata</taxon>
        <taxon>Craniata</taxon>
        <taxon>Vertebrata</taxon>
        <taxon>Euteleostomi</taxon>
        <taxon>Amphibia</taxon>
        <taxon>Batrachia</taxon>
        <taxon>Caudata</taxon>
        <taxon>Salamandroidea</taxon>
        <taxon>Salamandridae</taxon>
        <taxon>Pleurodelinae</taxon>
        <taxon>Pleurodeles</taxon>
    </lineage>
</organism>
<protein>
    <submittedName>
        <fullName evidence="2">Uncharacterized protein</fullName>
    </submittedName>
</protein>
<gene>
    <name evidence="2" type="ORF">NDU88_003234</name>
</gene>
<evidence type="ECO:0000313" key="3">
    <source>
        <dbReference type="Proteomes" id="UP001066276"/>
    </source>
</evidence>
<evidence type="ECO:0000256" key="1">
    <source>
        <dbReference type="SAM" id="MobiDB-lite"/>
    </source>
</evidence>
<sequence>MAGALAPPPWTLAESGIRERRSGLALPPGPALYLRPGRAWGVVVPLAGPELKSEDCEGAKGAVPQGGRGWIGPPPGCCSVTSDGGGGPETPPIFPGEREWP</sequence>
<dbReference type="AlphaFoldDB" id="A0AAV7QF49"/>
<dbReference type="Proteomes" id="UP001066276">
    <property type="component" value="Chromosome 6"/>
</dbReference>
<keyword evidence="3" id="KW-1185">Reference proteome</keyword>
<reference evidence="2" key="1">
    <citation type="journal article" date="2022" name="bioRxiv">
        <title>Sequencing and chromosome-scale assembly of the giantPleurodeles waltlgenome.</title>
        <authorList>
            <person name="Brown T."/>
            <person name="Elewa A."/>
            <person name="Iarovenko S."/>
            <person name="Subramanian E."/>
            <person name="Araus A.J."/>
            <person name="Petzold A."/>
            <person name="Susuki M."/>
            <person name="Suzuki K.-i.T."/>
            <person name="Hayashi T."/>
            <person name="Toyoda A."/>
            <person name="Oliveira C."/>
            <person name="Osipova E."/>
            <person name="Leigh N.D."/>
            <person name="Simon A."/>
            <person name="Yun M.H."/>
        </authorList>
    </citation>
    <scope>NUCLEOTIDE SEQUENCE</scope>
    <source>
        <strain evidence="2">20211129_DDA</strain>
        <tissue evidence="2">Liver</tissue>
    </source>
</reference>
<comment type="caution">
    <text evidence="2">The sequence shown here is derived from an EMBL/GenBank/DDBJ whole genome shotgun (WGS) entry which is preliminary data.</text>
</comment>